<dbReference type="RefSeq" id="WP_120559840.1">
    <property type="nucleotide sequence ID" value="NZ_RAWK01000315.1"/>
</dbReference>
<dbReference type="PANTHER" id="PTHR30537:SF71">
    <property type="entry name" value="TRANSCRIPTIONAL REGULATORY PROTEIN"/>
    <property type="match status" value="1"/>
</dbReference>
<proteinExistence type="inferred from homology"/>
<reference evidence="7" key="1">
    <citation type="submission" date="2018-09" db="EMBL/GenBank/DDBJ databases">
        <authorList>
            <person name="Livingstone P.G."/>
            <person name="Whitworth D.E."/>
        </authorList>
    </citation>
    <scope>NUCLEOTIDE SEQUENCE [LARGE SCALE GENOMIC DNA]</scope>
    <source>
        <strain evidence="7">AB050A</strain>
    </source>
</reference>
<dbReference type="InterPro" id="IPR036390">
    <property type="entry name" value="WH_DNA-bd_sf"/>
</dbReference>
<evidence type="ECO:0000256" key="1">
    <source>
        <dbReference type="ARBA" id="ARBA00009437"/>
    </source>
</evidence>
<evidence type="ECO:0000259" key="5">
    <source>
        <dbReference type="PROSITE" id="PS50931"/>
    </source>
</evidence>
<dbReference type="Gene3D" id="3.40.190.290">
    <property type="match status" value="1"/>
</dbReference>
<evidence type="ECO:0000256" key="4">
    <source>
        <dbReference type="ARBA" id="ARBA00023163"/>
    </source>
</evidence>
<name>A0A3A8PTI4_9BACT</name>
<comment type="caution">
    <text evidence="6">The sequence shown here is derived from an EMBL/GenBank/DDBJ whole genome shotgun (WGS) entry which is preliminary data.</text>
</comment>
<organism evidence="6 7">
    <name type="scientific">Corallococcus aberystwythensis</name>
    <dbReference type="NCBI Taxonomy" id="2316722"/>
    <lineage>
        <taxon>Bacteria</taxon>
        <taxon>Pseudomonadati</taxon>
        <taxon>Myxococcota</taxon>
        <taxon>Myxococcia</taxon>
        <taxon>Myxococcales</taxon>
        <taxon>Cystobacterineae</taxon>
        <taxon>Myxococcaceae</taxon>
        <taxon>Corallococcus</taxon>
    </lineage>
</organism>
<dbReference type="EMBL" id="RAWK01000315">
    <property type="protein sequence ID" value="RKH55742.1"/>
    <property type="molecule type" value="Genomic_DNA"/>
</dbReference>
<dbReference type="InterPro" id="IPR005119">
    <property type="entry name" value="LysR_subst-bd"/>
</dbReference>
<protein>
    <submittedName>
        <fullName evidence="6">LysR family transcriptional regulator</fullName>
    </submittedName>
</protein>
<dbReference type="Pfam" id="PF00126">
    <property type="entry name" value="HTH_1"/>
    <property type="match status" value="1"/>
</dbReference>
<dbReference type="GO" id="GO:0043565">
    <property type="term" value="F:sequence-specific DNA binding"/>
    <property type="evidence" value="ECO:0007669"/>
    <property type="project" value="TreeGrafter"/>
</dbReference>
<keyword evidence="4" id="KW-0804">Transcription</keyword>
<dbReference type="Gene3D" id="1.10.10.10">
    <property type="entry name" value="Winged helix-like DNA-binding domain superfamily/Winged helix DNA-binding domain"/>
    <property type="match status" value="1"/>
</dbReference>
<keyword evidence="7" id="KW-1185">Reference proteome</keyword>
<comment type="similarity">
    <text evidence="1">Belongs to the LysR transcriptional regulatory family.</text>
</comment>
<dbReference type="SUPFAM" id="SSF53850">
    <property type="entry name" value="Periplasmic binding protein-like II"/>
    <property type="match status" value="1"/>
</dbReference>
<dbReference type="PANTHER" id="PTHR30537">
    <property type="entry name" value="HTH-TYPE TRANSCRIPTIONAL REGULATOR"/>
    <property type="match status" value="1"/>
</dbReference>
<evidence type="ECO:0000256" key="3">
    <source>
        <dbReference type="ARBA" id="ARBA00023125"/>
    </source>
</evidence>
<keyword evidence="2" id="KW-0805">Transcription regulation</keyword>
<sequence>MARLEINRSGEMEVFVRVVEQEGFSAAARTLRMTPSAVSKLVARLEARLGARLIHRNTRGFQLTSEGCVFYERSVQVLAELDEAERGVTSHDAPSGRVRVNTNVPYGTHVLLPHVPAFQALYPGIRLDIGLTDQVVDLLEDRADVAIRAGPLKSSNLIARKLGETRFHVVGSPAYLKREGTPRTVANLEKHNLLGFSYARSMHHWSFVEHGVPVSIPCAGNVQVSDGEAVRHLALAGAGLARLPVFMVREDLRAGRLVAVLEDRNPGDTEAFHAVYLDPAKQLPARIRAFLDYFGEVGLGAQNPP</sequence>
<dbReference type="InterPro" id="IPR058163">
    <property type="entry name" value="LysR-type_TF_proteobact-type"/>
</dbReference>
<dbReference type="Proteomes" id="UP000267003">
    <property type="component" value="Unassembled WGS sequence"/>
</dbReference>
<accession>A0A3A8PTI4</accession>
<dbReference type="GO" id="GO:0006351">
    <property type="term" value="P:DNA-templated transcription"/>
    <property type="evidence" value="ECO:0007669"/>
    <property type="project" value="TreeGrafter"/>
</dbReference>
<evidence type="ECO:0000313" key="7">
    <source>
        <dbReference type="Proteomes" id="UP000267003"/>
    </source>
</evidence>
<evidence type="ECO:0000313" key="6">
    <source>
        <dbReference type="EMBL" id="RKH55742.1"/>
    </source>
</evidence>
<feature type="domain" description="HTH lysR-type" evidence="5">
    <location>
        <begin position="12"/>
        <end position="64"/>
    </location>
</feature>
<dbReference type="InterPro" id="IPR000847">
    <property type="entry name" value="LysR_HTH_N"/>
</dbReference>
<dbReference type="AlphaFoldDB" id="A0A3A8PTI4"/>
<gene>
    <name evidence="6" type="ORF">D7W81_35615</name>
</gene>
<dbReference type="Pfam" id="PF03466">
    <property type="entry name" value="LysR_substrate"/>
    <property type="match status" value="1"/>
</dbReference>
<dbReference type="FunFam" id="1.10.10.10:FF:000001">
    <property type="entry name" value="LysR family transcriptional regulator"/>
    <property type="match status" value="1"/>
</dbReference>
<dbReference type="OrthoDB" id="5416547at2"/>
<keyword evidence="3" id="KW-0238">DNA-binding</keyword>
<dbReference type="GO" id="GO:0003700">
    <property type="term" value="F:DNA-binding transcription factor activity"/>
    <property type="evidence" value="ECO:0007669"/>
    <property type="project" value="InterPro"/>
</dbReference>
<dbReference type="PROSITE" id="PS50931">
    <property type="entry name" value="HTH_LYSR"/>
    <property type="match status" value="1"/>
</dbReference>
<dbReference type="SUPFAM" id="SSF46785">
    <property type="entry name" value="Winged helix' DNA-binding domain"/>
    <property type="match status" value="1"/>
</dbReference>
<evidence type="ECO:0000256" key="2">
    <source>
        <dbReference type="ARBA" id="ARBA00023015"/>
    </source>
</evidence>
<dbReference type="InterPro" id="IPR036388">
    <property type="entry name" value="WH-like_DNA-bd_sf"/>
</dbReference>